<reference evidence="4" key="1">
    <citation type="submission" date="2016-08" db="EMBL/GenBank/DDBJ databases">
        <authorList>
            <person name="Yan J."/>
        </authorList>
    </citation>
    <scope>NUCLEOTIDE SEQUENCE</scope>
    <source>
        <strain evidence="4">CSS-01s</strain>
    </source>
</reference>
<evidence type="ECO:0000256" key="1">
    <source>
        <dbReference type="SAM" id="Coils"/>
    </source>
</evidence>
<keyword evidence="1" id="KW-0175">Coiled coil</keyword>
<evidence type="ECO:0000313" key="4">
    <source>
        <dbReference type="EMBL" id="KAF9630991.1"/>
    </source>
</evidence>
<dbReference type="OrthoDB" id="3937833at2759"/>
<protein>
    <submittedName>
        <fullName evidence="3">Uncharacterized protein</fullName>
    </submittedName>
</protein>
<dbReference type="EMBL" id="VCHE01000221">
    <property type="protein sequence ID" value="KAB2569156.1"/>
    <property type="molecule type" value="Genomic_DNA"/>
</dbReference>
<reference evidence="3 5" key="3">
    <citation type="journal article" date="2019" name="Sci. Rep.">
        <title>A multi-omics analysis of the grapevine pathogen Lasiodiplodia theobromae reveals that temperature affects the expression of virulence- and pathogenicity-related genes.</title>
        <authorList>
            <person name="Felix C."/>
            <person name="Meneses R."/>
            <person name="Goncalves M.F.M."/>
            <person name="Tilleman L."/>
            <person name="Duarte A.S."/>
            <person name="Jorrin-Novo J.V."/>
            <person name="Van de Peer Y."/>
            <person name="Deforce D."/>
            <person name="Van Nieuwerburgh F."/>
            <person name="Esteves A.C."/>
            <person name="Alves A."/>
        </authorList>
    </citation>
    <scope>NUCLEOTIDE SEQUENCE [LARGE SCALE GENOMIC DNA]</scope>
    <source>
        <strain evidence="3 5">LA-SOL3</strain>
    </source>
</reference>
<proteinExistence type="predicted"/>
<evidence type="ECO:0000313" key="3">
    <source>
        <dbReference type="EMBL" id="KAB2569156.1"/>
    </source>
</evidence>
<dbReference type="EMBL" id="MDYX01000048">
    <property type="protein sequence ID" value="KAF9630991.1"/>
    <property type="molecule type" value="Genomic_DNA"/>
</dbReference>
<feature type="region of interest" description="Disordered" evidence="2">
    <location>
        <begin position="194"/>
        <end position="236"/>
    </location>
</feature>
<reference evidence="4" key="2">
    <citation type="journal article" date="2018" name="DNA Res.">
        <title>Comparative genome and transcriptome analyses reveal adaptations to opportunistic infections in woody plant degrading pathogens of Botryosphaeriaceae.</title>
        <authorList>
            <person name="Yan J.Y."/>
            <person name="Zhao W.S."/>
            <person name="Chen Z."/>
            <person name="Xing Q.K."/>
            <person name="Zhang W."/>
            <person name="Chethana K.W.T."/>
            <person name="Xue M.F."/>
            <person name="Xu J.P."/>
            <person name="Phillips A.J.L."/>
            <person name="Wang Y."/>
            <person name="Liu J.H."/>
            <person name="Liu M."/>
            <person name="Zhou Y."/>
            <person name="Jayawardena R.S."/>
            <person name="Manawasinghe I.S."/>
            <person name="Huang J.B."/>
            <person name="Qiao G.H."/>
            <person name="Fu C.Y."/>
            <person name="Guo F.F."/>
            <person name="Dissanayake A.J."/>
            <person name="Peng Y.L."/>
            <person name="Hyde K.D."/>
            <person name="Li X.H."/>
        </authorList>
    </citation>
    <scope>NUCLEOTIDE SEQUENCE</scope>
    <source>
        <strain evidence="4">CSS-01s</strain>
    </source>
</reference>
<dbReference type="Proteomes" id="UP000627934">
    <property type="component" value="Unassembled WGS sequence"/>
</dbReference>
<name>A0A5N5CUY1_9PEZI</name>
<dbReference type="Proteomes" id="UP000325902">
    <property type="component" value="Unassembled WGS sequence"/>
</dbReference>
<accession>A0A5N5CUY1</accession>
<gene>
    <name evidence="4" type="ORF">BFW01_g1865</name>
    <name evidence="3" type="ORF">DBV05_g12163</name>
</gene>
<evidence type="ECO:0000256" key="2">
    <source>
        <dbReference type="SAM" id="MobiDB-lite"/>
    </source>
</evidence>
<comment type="caution">
    <text evidence="3">The sequence shown here is derived from an EMBL/GenBank/DDBJ whole genome shotgun (WGS) entry which is preliminary data.</text>
</comment>
<evidence type="ECO:0000313" key="5">
    <source>
        <dbReference type="Proteomes" id="UP000325902"/>
    </source>
</evidence>
<organism evidence="3 5">
    <name type="scientific">Lasiodiplodia theobromae</name>
    <dbReference type="NCBI Taxonomy" id="45133"/>
    <lineage>
        <taxon>Eukaryota</taxon>
        <taxon>Fungi</taxon>
        <taxon>Dikarya</taxon>
        <taxon>Ascomycota</taxon>
        <taxon>Pezizomycotina</taxon>
        <taxon>Dothideomycetes</taxon>
        <taxon>Dothideomycetes incertae sedis</taxon>
        <taxon>Botryosphaeriales</taxon>
        <taxon>Botryosphaeriaceae</taxon>
        <taxon>Lasiodiplodia</taxon>
    </lineage>
</organism>
<feature type="coiled-coil region" evidence="1">
    <location>
        <begin position="289"/>
        <end position="323"/>
    </location>
</feature>
<dbReference type="AlphaFoldDB" id="A0A5N5CUY1"/>
<keyword evidence="5" id="KW-1185">Reference proteome</keyword>
<sequence length="369" mass="40681">MSSPPNAFEVLEAPAIVAWPCDKDGDSRLTSRITCTLALDAPATMAFCRLRLPLMLKALPSRKTAVFAFVHPEQILSVNEAPTIPESVTAALAADVVGLCFKMQRSPVAVVPDLPLVPKNKSSGDALEALQAIATINEFTLFLPSKHLSKQQIASLSSIAGPELWRSLPNFTNLSALYAGKGGKIVEASAILPNGNGRGDSPPSYDELALSPPEHELSNSRKKRRREGSAESTSESLIRRILAEERAQMSKEIQHEVEKAVKAKFAADLDSRLEEVEKRLLSHLDARISEEMNRLREDVDDRIEDFRQEMGDFQEDVAETTVEQIDLRIDDQLMGIKEELSAHVTEELKDTEDRIRADISATAFSINIE</sequence>